<organism evidence="2 3">
    <name type="scientific">Actinoplanes sichuanensis</name>
    <dbReference type="NCBI Taxonomy" id="512349"/>
    <lineage>
        <taxon>Bacteria</taxon>
        <taxon>Bacillati</taxon>
        <taxon>Actinomycetota</taxon>
        <taxon>Actinomycetes</taxon>
        <taxon>Micromonosporales</taxon>
        <taxon>Micromonosporaceae</taxon>
        <taxon>Actinoplanes</taxon>
    </lineage>
</organism>
<dbReference type="Proteomes" id="UP001597183">
    <property type="component" value="Unassembled WGS sequence"/>
</dbReference>
<reference evidence="3" key="1">
    <citation type="journal article" date="2019" name="Int. J. Syst. Evol. Microbiol.">
        <title>The Global Catalogue of Microorganisms (GCM) 10K type strain sequencing project: providing services to taxonomists for standard genome sequencing and annotation.</title>
        <authorList>
            <consortium name="The Broad Institute Genomics Platform"/>
            <consortium name="The Broad Institute Genome Sequencing Center for Infectious Disease"/>
            <person name="Wu L."/>
            <person name="Ma J."/>
        </authorList>
    </citation>
    <scope>NUCLEOTIDE SEQUENCE [LARGE SCALE GENOMIC DNA]</scope>
    <source>
        <strain evidence="3">CCM 7526</strain>
    </source>
</reference>
<dbReference type="Gene3D" id="3.40.50.300">
    <property type="entry name" value="P-loop containing nucleotide triphosphate hydrolases"/>
    <property type="match status" value="1"/>
</dbReference>
<evidence type="ECO:0000313" key="3">
    <source>
        <dbReference type="Proteomes" id="UP001597183"/>
    </source>
</evidence>
<dbReference type="PANTHER" id="PTHR47691:SF3">
    <property type="entry name" value="HTH-TYPE TRANSCRIPTIONAL REGULATOR RV0890C-RELATED"/>
    <property type="match status" value="1"/>
</dbReference>
<dbReference type="InterPro" id="IPR041664">
    <property type="entry name" value="AAA_16"/>
</dbReference>
<dbReference type="InterPro" id="IPR001387">
    <property type="entry name" value="Cro/C1-type_HTH"/>
</dbReference>
<dbReference type="SUPFAM" id="SSF52540">
    <property type="entry name" value="P-loop containing nucleoside triphosphate hydrolases"/>
    <property type="match status" value="1"/>
</dbReference>
<dbReference type="RefSeq" id="WP_317795956.1">
    <property type="nucleotide sequence ID" value="NZ_AP028461.1"/>
</dbReference>
<dbReference type="SUPFAM" id="SSF47413">
    <property type="entry name" value="lambda repressor-like DNA-binding domains"/>
    <property type="match status" value="1"/>
</dbReference>
<name>A0ABW4A9F6_9ACTN</name>
<gene>
    <name evidence="2" type="ORF">ACFQ5G_18150</name>
</gene>
<dbReference type="CDD" id="cd00093">
    <property type="entry name" value="HTH_XRE"/>
    <property type="match status" value="1"/>
</dbReference>
<dbReference type="InterPro" id="IPR010982">
    <property type="entry name" value="Lambda_DNA-bd_dom_sf"/>
</dbReference>
<sequence length="369" mass="38947">MGAQSGEDSRDGSDLADVRSVEDLAGVLRQLRRRQAHRQARPALTYRELADLAGWSHGIIGEYLSGKILPPPDRFDVLVELLGAGPAERGRLATVRDRVDDTRRVFAQAGLPGPQHPVPRQLPPDIASFAGRADALAALDAALADQARQRAVVIALIWGGPGIGKSALAAHWARRVADRFPDGQLHTAVGDGSTDAAETVRGLLESLGVPADGIPGPLDQRSALLRSLLSGRRLLIVLDDVATAEQVRLMLPGTPGNMVLVTSRTALTGLVAIENARPVPLGPLSASESRLVLARRLGDDRLRTDPTAVDRVVDACRGLPLALAAAAAFAATRPSFPLSTLADEITTHGWTALLPSTDRKPAARGANND</sequence>
<dbReference type="Pfam" id="PF13191">
    <property type="entry name" value="AAA_16"/>
    <property type="match status" value="1"/>
</dbReference>
<comment type="caution">
    <text evidence="2">The sequence shown here is derived from an EMBL/GenBank/DDBJ whole genome shotgun (WGS) entry which is preliminary data.</text>
</comment>
<dbReference type="Pfam" id="PF13560">
    <property type="entry name" value="HTH_31"/>
    <property type="match status" value="1"/>
</dbReference>
<protein>
    <submittedName>
        <fullName evidence="2">NB-ARC domain-containing protein</fullName>
    </submittedName>
</protein>
<dbReference type="PRINTS" id="PR00364">
    <property type="entry name" value="DISEASERSIST"/>
</dbReference>
<dbReference type="EMBL" id="JBHTMK010000023">
    <property type="protein sequence ID" value="MFD1367282.1"/>
    <property type="molecule type" value="Genomic_DNA"/>
</dbReference>
<dbReference type="InterPro" id="IPR027417">
    <property type="entry name" value="P-loop_NTPase"/>
</dbReference>
<proteinExistence type="predicted"/>
<dbReference type="SMART" id="SM00530">
    <property type="entry name" value="HTH_XRE"/>
    <property type="match status" value="1"/>
</dbReference>
<keyword evidence="3" id="KW-1185">Reference proteome</keyword>
<feature type="domain" description="HTH cro/C1-type" evidence="1">
    <location>
        <begin position="27"/>
        <end position="89"/>
    </location>
</feature>
<accession>A0ABW4A9F6</accession>
<evidence type="ECO:0000259" key="1">
    <source>
        <dbReference type="SMART" id="SM00530"/>
    </source>
</evidence>
<evidence type="ECO:0000313" key="2">
    <source>
        <dbReference type="EMBL" id="MFD1367282.1"/>
    </source>
</evidence>
<dbReference type="PANTHER" id="PTHR47691">
    <property type="entry name" value="REGULATOR-RELATED"/>
    <property type="match status" value="1"/>
</dbReference>